<evidence type="ECO:0000256" key="1">
    <source>
        <dbReference type="SAM" id="SignalP"/>
    </source>
</evidence>
<protein>
    <recommendedName>
        <fullName evidence="4">Secreted protein</fullName>
    </recommendedName>
</protein>
<dbReference type="AlphaFoldDB" id="A0A1I4TD98"/>
<keyword evidence="1" id="KW-0732">Signal</keyword>
<feature type="signal peptide" evidence="1">
    <location>
        <begin position="1"/>
        <end position="17"/>
    </location>
</feature>
<evidence type="ECO:0000313" key="2">
    <source>
        <dbReference type="EMBL" id="SFM74537.1"/>
    </source>
</evidence>
<feature type="chain" id="PRO_5011745065" description="Secreted protein" evidence="1">
    <location>
        <begin position="18"/>
        <end position="126"/>
    </location>
</feature>
<dbReference type="Proteomes" id="UP000199144">
    <property type="component" value="Unassembled WGS sequence"/>
</dbReference>
<dbReference type="PROSITE" id="PS51257">
    <property type="entry name" value="PROKAR_LIPOPROTEIN"/>
    <property type="match status" value="1"/>
</dbReference>
<sequence length="126" mass="13917">MRFLSVLLILFPHAALACDYCERKVTLTPDLAACYLSKFEAEIEQMLQAGLPVQLINLGSCDQAETEKRGGGSLPSLPTPRGRAELSLSFVLDAAAIRCLAKTLETETWTPERIKTFEINRDCAQD</sequence>
<reference evidence="2 3" key="1">
    <citation type="submission" date="2016-10" db="EMBL/GenBank/DDBJ databases">
        <authorList>
            <person name="de Groot N.N."/>
        </authorList>
    </citation>
    <scope>NUCLEOTIDE SEQUENCE [LARGE SCALE GENOMIC DNA]</scope>
    <source>
        <strain evidence="2 3">DSM 15283</strain>
    </source>
</reference>
<accession>A0A1I4TD98</accession>
<name>A0A1I4TD98_9RHOB</name>
<dbReference type="STRING" id="254406.SAMN04488042_11520"/>
<organism evidence="2 3">
    <name type="scientific">Shimia aestuarii</name>
    <dbReference type="NCBI Taxonomy" id="254406"/>
    <lineage>
        <taxon>Bacteria</taxon>
        <taxon>Pseudomonadati</taxon>
        <taxon>Pseudomonadota</taxon>
        <taxon>Alphaproteobacteria</taxon>
        <taxon>Rhodobacterales</taxon>
        <taxon>Roseobacteraceae</taxon>
    </lineage>
</organism>
<dbReference type="EMBL" id="FOTQ01000015">
    <property type="protein sequence ID" value="SFM74537.1"/>
    <property type="molecule type" value="Genomic_DNA"/>
</dbReference>
<evidence type="ECO:0008006" key="4">
    <source>
        <dbReference type="Google" id="ProtNLM"/>
    </source>
</evidence>
<evidence type="ECO:0000313" key="3">
    <source>
        <dbReference type="Proteomes" id="UP000199144"/>
    </source>
</evidence>
<keyword evidence="3" id="KW-1185">Reference proteome</keyword>
<gene>
    <name evidence="2" type="ORF">SAMN04488042_11520</name>
</gene>
<proteinExistence type="predicted"/>